<dbReference type="InterPro" id="IPR014962">
    <property type="entry name" value="YolD"/>
</dbReference>
<keyword evidence="3" id="KW-1185">Reference proteome</keyword>
<accession>A0A1D2YW96</accession>
<sequence>MRRGNLLWTGSRMMLSEHRQLLNELLREEQIEDDLIRELDQQQLEEWQEILNRAIANHQEIIVTIGYKEKKQLIGRIVTWDVEQGDLYLQIEEDERIRVLAKQIIDLKLR</sequence>
<dbReference type="STRING" id="337097.BHF71_07435"/>
<proteinExistence type="predicted"/>
<feature type="coiled-coil region" evidence="1">
    <location>
        <begin position="22"/>
        <end position="57"/>
    </location>
</feature>
<dbReference type="RefSeq" id="WP_069656237.1">
    <property type="nucleotide sequence ID" value="NZ_MIJF01000012.1"/>
</dbReference>
<dbReference type="EMBL" id="MIJF01000012">
    <property type="protein sequence ID" value="OEF99932.1"/>
    <property type="molecule type" value="Genomic_DNA"/>
</dbReference>
<dbReference type="Proteomes" id="UP000243739">
    <property type="component" value="Unassembled WGS sequence"/>
</dbReference>
<comment type="caution">
    <text evidence="2">The sequence shown here is derived from an EMBL/GenBank/DDBJ whole genome shotgun (WGS) entry which is preliminary data.</text>
</comment>
<reference evidence="2 3" key="1">
    <citation type="submission" date="2016-09" db="EMBL/GenBank/DDBJ databases">
        <title>Draft genome sequence for the type strain of Vulcanibacillus modesticaldus BR, a strictly anaerobic, moderately thermophilic, and nitrate-reducing bacterium from deep sea-hydrothermal vents of the Mid-Atlantic Ridge.</title>
        <authorList>
            <person name="Abin C.A."/>
            <person name="Hollibaugh J.T."/>
        </authorList>
    </citation>
    <scope>NUCLEOTIDE SEQUENCE [LARGE SCALE GENOMIC DNA]</scope>
    <source>
        <strain evidence="2 3">BR</strain>
    </source>
</reference>
<keyword evidence="1" id="KW-0175">Coiled coil</keyword>
<dbReference type="Pfam" id="PF08863">
    <property type="entry name" value="YolD"/>
    <property type="match status" value="1"/>
</dbReference>
<dbReference type="AlphaFoldDB" id="A0A1D2YW96"/>
<protein>
    <recommendedName>
        <fullName evidence="4">YolD-like family protein</fullName>
    </recommendedName>
</protein>
<gene>
    <name evidence="2" type="ORF">BHF71_07435</name>
</gene>
<evidence type="ECO:0000313" key="2">
    <source>
        <dbReference type="EMBL" id="OEF99932.1"/>
    </source>
</evidence>
<organism evidence="2 3">
    <name type="scientific">Vulcanibacillus modesticaldus</name>
    <dbReference type="NCBI Taxonomy" id="337097"/>
    <lineage>
        <taxon>Bacteria</taxon>
        <taxon>Bacillati</taxon>
        <taxon>Bacillota</taxon>
        <taxon>Bacilli</taxon>
        <taxon>Bacillales</taxon>
        <taxon>Bacillaceae</taxon>
        <taxon>Vulcanibacillus</taxon>
    </lineage>
</organism>
<evidence type="ECO:0008006" key="4">
    <source>
        <dbReference type="Google" id="ProtNLM"/>
    </source>
</evidence>
<evidence type="ECO:0000313" key="3">
    <source>
        <dbReference type="Proteomes" id="UP000243739"/>
    </source>
</evidence>
<name>A0A1D2YW96_9BACI</name>
<evidence type="ECO:0000256" key="1">
    <source>
        <dbReference type="SAM" id="Coils"/>
    </source>
</evidence>